<reference evidence="2 3" key="1">
    <citation type="submission" date="2023-02" db="EMBL/GenBank/DDBJ databases">
        <title>Vibrio intestini sp. nov., a close relative of Vibrio cholerae isolated from the intestine of Healthy Culter dabryi.</title>
        <authorList>
            <person name="Wu N."/>
        </authorList>
    </citation>
    <scope>NUCLEOTIDE SEQUENCE [LARGE SCALE GENOMIC DNA]</scope>
    <source>
        <strain evidence="2 3">DSL-7</strain>
    </source>
</reference>
<dbReference type="RefSeq" id="WP_274721230.1">
    <property type="nucleotide sequence ID" value="NZ_JARBFT010000001.1"/>
</dbReference>
<proteinExistence type="predicted"/>
<dbReference type="InterPro" id="IPR036249">
    <property type="entry name" value="Thioredoxin-like_sf"/>
</dbReference>
<dbReference type="Pfam" id="PF14561">
    <property type="entry name" value="TPR_20"/>
    <property type="match status" value="1"/>
</dbReference>
<sequence>MPASTMIDITEYNFQQVLEHSSLTPVLFYFWAEASPESVQLLPALEQLVERYQGAVVLARLNCQQQQAIAAQFGIQAIPTIALFIQGQPVDGLGGAQPISAIEEMLERHLPNAEQRLIQQALELVTQGEYQPALTLLSGLTEPWCSQGEVKLALATCYLETGAFDAAEAMLASIPLAYQQGDYRTLLAKLELHQQAANSPELIALEQQWQADPKNPSLALELARQYHQVKRDEEALSLLWSWLSHDLNTLEGEMKKTLIDMLTALGQGNPLATQYRKQLYSRLY</sequence>
<dbReference type="PANTHER" id="PTHR45663:SF11">
    <property type="entry name" value="GEO12009P1"/>
    <property type="match status" value="1"/>
</dbReference>
<dbReference type="SUPFAM" id="SSF52833">
    <property type="entry name" value="Thioredoxin-like"/>
    <property type="match status" value="1"/>
</dbReference>
<dbReference type="Pfam" id="PF00085">
    <property type="entry name" value="Thioredoxin"/>
    <property type="match status" value="1"/>
</dbReference>
<evidence type="ECO:0000313" key="3">
    <source>
        <dbReference type="Proteomes" id="UP001216189"/>
    </source>
</evidence>
<comment type="caution">
    <text evidence="2">The sequence shown here is derived from an EMBL/GenBank/DDBJ whole genome shotgun (WGS) entry which is preliminary data.</text>
</comment>
<dbReference type="Proteomes" id="UP001216189">
    <property type="component" value="Unassembled WGS sequence"/>
</dbReference>
<keyword evidence="3" id="KW-1185">Reference proteome</keyword>
<feature type="domain" description="Thioredoxin" evidence="1">
    <location>
        <begin position="1"/>
        <end position="111"/>
    </location>
</feature>
<evidence type="ECO:0000259" key="1">
    <source>
        <dbReference type="PROSITE" id="PS51352"/>
    </source>
</evidence>
<dbReference type="Gene3D" id="1.25.40.10">
    <property type="entry name" value="Tetratricopeptide repeat domain"/>
    <property type="match status" value="2"/>
</dbReference>
<name>A0ABT5UVK7_9VIBR</name>
<organism evidence="2 3">
    <name type="scientific">Vibrio chanodichtyis</name>
    <dbReference type="NCBI Taxonomy" id="3027932"/>
    <lineage>
        <taxon>Bacteria</taxon>
        <taxon>Pseudomonadati</taxon>
        <taxon>Pseudomonadota</taxon>
        <taxon>Gammaproteobacteria</taxon>
        <taxon>Vibrionales</taxon>
        <taxon>Vibrionaceae</taxon>
        <taxon>Vibrio</taxon>
    </lineage>
</organism>
<dbReference type="InterPro" id="IPR013766">
    <property type="entry name" value="Thioredoxin_domain"/>
</dbReference>
<dbReference type="CDD" id="cd02956">
    <property type="entry name" value="ybbN"/>
    <property type="match status" value="1"/>
</dbReference>
<evidence type="ECO:0000313" key="2">
    <source>
        <dbReference type="EMBL" id="MDE1513445.1"/>
    </source>
</evidence>
<accession>A0ABT5UVK7</accession>
<dbReference type="Pfam" id="PF14559">
    <property type="entry name" value="TPR_19"/>
    <property type="match status" value="1"/>
</dbReference>
<dbReference type="PANTHER" id="PTHR45663">
    <property type="entry name" value="GEO12009P1"/>
    <property type="match status" value="1"/>
</dbReference>
<dbReference type="InterPro" id="IPR011990">
    <property type="entry name" value="TPR-like_helical_dom_sf"/>
</dbReference>
<dbReference type="PROSITE" id="PS51352">
    <property type="entry name" value="THIOREDOXIN_2"/>
    <property type="match status" value="1"/>
</dbReference>
<protein>
    <submittedName>
        <fullName evidence="2">Co-chaperone YbbN</fullName>
    </submittedName>
</protein>
<gene>
    <name evidence="2" type="ORF">PUN32_00270</name>
</gene>
<dbReference type="EMBL" id="JARBFT010000001">
    <property type="protein sequence ID" value="MDE1513445.1"/>
    <property type="molecule type" value="Genomic_DNA"/>
</dbReference>
<dbReference type="Gene3D" id="3.40.30.10">
    <property type="entry name" value="Glutaredoxin"/>
    <property type="match status" value="1"/>
</dbReference>
<dbReference type="SUPFAM" id="SSF48452">
    <property type="entry name" value="TPR-like"/>
    <property type="match status" value="1"/>
</dbReference>